<proteinExistence type="predicted"/>
<feature type="region of interest" description="Disordered" evidence="1">
    <location>
        <begin position="1"/>
        <end position="22"/>
    </location>
</feature>
<comment type="caution">
    <text evidence="2">The sequence shown here is derived from an EMBL/GenBank/DDBJ whole genome shotgun (WGS) entry which is preliminary data.</text>
</comment>
<evidence type="ECO:0000313" key="2">
    <source>
        <dbReference type="EMBL" id="GAF99706.1"/>
    </source>
</evidence>
<organism evidence="2">
    <name type="scientific">marine sediment metagenome</name>
    <dbReference type="NCBI Taxonomy" id="412755"/>
    <lineage>
        <taxon>unclassified sequences</taxon>
        <taxon>metagenomes</taxon>
        <taxon>ecological metagenomes</taxon>
    </lineage>
</organism>
<evidence type="ECO:0000256" key="1">
    <source>
        <dbReference type="SAM" id="MobiDB-lite"/>
    </source>
</evidence>
<accession>X0UK82</accession>
<gene>
    <name evidence="2" type="ORF">S01H1_45194</name>
</gene>
<sequence length="158" mass="18884">MNKLDYHSLTKEQRGEVEQKQQQHSHRAIIDMQQVEEVKKELIDSGFIEGQDFRVEGHEIITGTSSISFWIKKDDGKRQLEHEYEYNYYGGSIQLLWKDITQTFDFEEDQSYVTPDNPLGWKIWERKEGLKLASKRMSWRDHNYHGKYGRYSTPLTIH</sequence>
<feature type="non-terminal residue" evidence="2">
    <location>
        <position position="158"/>
    </location>
</feature>
<name>X0UK82_9ZZZZ</name>
<protein>
    <submittedName>
        <fullName evidence="2">Uncharacterized protein</fullName>
    </submittedName>
</protein>
<dbReference type="AlphaFoldDB" id="X0UK82"/>
<dbReference type="EMBL" id="BARS01028859">
    <property type="protein sequence ID" value="GAF99706.1"/>
    <property type="molecule type" value="Genomic_DNA"/>
</dbReference>
<feature type="compositionally biased region" description="Basic and acidic residues" evidence="1">
    <location>
        <begin position="1"/>
        <end position="21"/>
    </location>
</feature>
<reference evidence="2" key="1">
    <citation type="journal article" date="2014" name="Front. Microbiol.">
        <title>High frequency of phylogenetically diverse reductive dehalogenase-homologous genes in deep subseafloor sedimentary metagenomes.</title>
        <authorList>
            <person name="Kawai M."/>
            <person name="Futagami T."/>
            <person name="Toyoda A."/>
            <person name="Takaki Y."/>
            <person name="Nishi S."/>
            <person name="Hori S."/>
            <person name="Arai W."/>
            <person name="Tsubouchi T."/>
            <person name="Morono Y."/>
            <person name="Uchiyama I."/>
            <person name="Ito T."/>
            <person name="Fujiyama A."/>
            <person name="Inagaki F."/>
            <person name="Takami H."/>
        </authorList>
    </citation>
    <scope>NUCLEOTIDE SEQUENCE</scope>
    <source>
        <strain evidence="2">Expedition CK06-06</strain>
    </source>
</reference>